<dbReference type="EMBL" id="BAAAHG010000003">
    <property type="protein sequence ID" value="GAA0903641.1"/>
    <property type="molecule type" value="Genomic_DNA"/>
</dbReference>
<evidence type="ECO:0000313" key="2">
    <source>
        <dbReference type="Proteomes" id="UP001501005"/>
    </source>
</evidence>
<evidence type="ECO:0000313" key="1">
    <source>
        <dbReference type="EMBL" id="GAA0903641.1"/>
    </source>
</evidence>
<dbReference type="InterPro" id="IPR046052">
    <property type="entry name" value="DUF6010"/>
</dbReference>
<keyword evidence="2" id="KW-1185">Reference proteome</keyword>
<reference evidence="2" key="1">
    <citation type="journal article" date="2019" name="Int. J. Syst. Evol. Microbiol.">
        <title>The Global Catalogue of Microorganisms (GCM) 10K type strain sequencing project: providing services to taxonomists for standard genome sequencing and annotation.</title>
        <authorList>
            <consortium name="The Broad Institute Genomics Platform"/>
            <consortium name="The Broad Institute Genome Sequencing Center for Infectious Disease"/>
            <person name="Wu L."/>
            <person name="Ma J."/>
        </authorList>
    </citation>
    <scope>NUCLEOTIDE SEQUENCE [LARGE SCALE GENOMIC DNA]</scope>
    <source>
        <strain evidence="2">JCM 10673</strain>
    </source>
</reference>
<protein>
    <submittedName>
        <fullName evidence="1">DUF6010 family protein</fullName>
    </submittedName>
</protein>
<proteinExistence type="predicted"/>
<sequence length="149" mass="15809">MLTHVVPAVIGLLYALVMSLPREPHRRRLNAIMIAGAGAAYLSGGGLGGWEFAFTAVVTYVAYRGLESWNFIGVGWLLHTAWDVVHHLEGSPIIPFLGDSSLGCAICDPVIALWCFLGGPSLRELLERRATASADGAGPSPVSAGPEER</sequence>
<gene>
    <name evidence="1" type="ORF">GCM10009549_06410</name>
</gene>
<dbReference type="Pfam" id="PF19473">
    <property type="entry name" value="DUF6010"/>
    <property type="match status" value="1"/>
</dbReference>
<accession>A0ABP3YRJ4</accession>
<dbReference type="Proteomes" id="UP001501005">
    <property type="component" value="Unassembled WGS sequence"/>
</dbReference>
<organism evidence="1 2">
    <name type="scientific">Streptomyces thermoalcalitolerans</name>
    <dbReference type="NCBI Taxonomy" id="65605"/>
    <lineage>
        <taxon>Bacteria</taxon>
        <taxon>Bacillati</taxon>
        <taxon>Actinomycetota</taxon>
        <taxon>Actinomycetes</taxon>
        <taxon>Kitasatosporales</taxon>
        <taxon>Streptomycetaceae</taxon>
        <taxon>Streptomyces</taxon>
    </lineage>
</organism>
<dbReference type="RefSeq" id="WP_344046482.1">
    <property type="nucleotide sequence ID" value="NZ_BAAAHG010000003.1"/>
</dbReference>
<comment type="caution">
    <text evidence="1">The sequence shown here is derived from an EMBL/GenBank/DDBJ whole genome shotgun (WGS) entry which is preliminary data.</text>
</comment>
<name>A0ABP3YRJ4_9ACTN</name>